<reference evidence="1" key="1">
    <citation type="submission" date="2014-09" db="EMBL/GenBank/DDBJ databases">
        <authorList>
            <person name="Magalhaes I.L.F."/>
            <person name="Oliveira U."/>
            <person name="Santos F.R."/>
            <person name="Vidigal T.H.D.A."/>
            <person name="Brescovit A.D."/>
            <person name="Santos A.J."/>
        </authorList>
    </citation>
    <scope>NUCLEOTIDE SEQUENCE</scope>
    <source>
        <tissue evidence="1">Shoot tissue taken approximately 20 cm above the soil surface</tissue>
    </source>
</reference>
<protein>
    <submittedName>
        <fullName evidence="1">Uncharacterized protein</fullName>
    </submittedName>
</protein>
<reference evidence="1" key="2">
    <citation type="journal article" date="2015" name="Data Brief">
        <title>Shoot transcriptome of the giant reed, Arundo donax.</title>
        <authorList>
            <person name="Barrero R.A."/>
            <person name="Guerrero F.D."/>
            <person name="Moolhuijzen P."/>
            <person name="Goolsby J.A."/>
            <person name="Tidwell J."/>
            <person name="Bellgard S.E."/>
            <person name="Bellgard M.I."/>
        </authorList>
    </citation>
    <scope>NUCLEOTIDE SEQUENCE</scope>
    <source>
        <tissue evidence="1">Shoot tissue taken approximately 20 cm above the soil surface</tissue>
    </source>
</reference>
<dbReference type="AlphaFoldDB" id="A0A0A9C6P9"/>
<proteinExistence type="predicted"/>
<accession>A0A0A9C6P9</accession>
<organism evidence="1">
    <name type="scientific">Arundo donax</name>
    <name type="common">Giant reed</name>
    <name type="synonym">Donax arundinaceus</name>
    <dbReference type="NCBI Taxonomy" id="35708"/>
    <lineage>
        <taxon>Eukaryota</taxon>
        <taxon>Viridiplantae</taxon>
        <taxon>Streptophyta</taxon>
        <taxon>Embryophyta</taxon>
        <taxon>Tracheophyta</taxon>
        <taxon>Spermatophyta</taxon>
        <taxon>Magnoliopsida</taxon>
        <taxon>Liliopsida</taxon>
        <taxon>Poales</taxon>
        <taxon>Poaceae</taxon>
        <taxon>PACMAD clade</taxon>
        <taxon>Arundinoideae</taxon>
        <taxon>Arundineae</taxon>
        <taxon>Arundo</taxon>
    </lineage>
</organism>
<evidence type="ECO:0000313" key="1">
    <source>
        <dbReference type="EMBL" id="JAD71246.1"/>
    </source>
</evidence>
<sequence length="32" mass="3583">MTCQSLVVLTMKECMPLLIPEDSESGNIIHHI</sequence>
<dbReference type="EMBL" id="GBRH01226649">
    <property type="protein sequence ID" value="JAD71246.1"/>
    <property type="molecule type" value="Transcribed_RNA"/>
</dbReference>
<name>A0A0A9C6P9_ARUDO</name>